<gene>
    <name evidence="1" type="ORF">PYCCODRAFT_1473368</name>
</gene>
<evidence type="ECO:0000313" key="2">
    <source>
        <dbReference type="Proteomes" id="UP000193067"/>
    </source>
</evidence>
<dbReference type="OrthoDB" id="506498at2759"/>
<proteinExistence type="predicted"/>
<protein>
    <submittedName>
        <fullName evidence="1">S-adenosyl-L-methionine-dependent methyltransferase</fullName>
    </submittedName>
</protein>
<accession>A0A1Y2J626</accession>
<dbReference type="STRING" id="1353009.A0A1Y2J626"/>
<dbReference type="GO" id="GO:0032259">
    <property type="term" value="P:methylation"/>
    <property type="evidence" value="ECO:0007669"/>
    <property type="project" value="UniProtKB-KW"/>
</dbReference>
<dbReference type="InterPro" id="IPR029063">
    <property type="entry name" value="SAM-dependent_MTases_sf"/>
</dbReference>
<dbReference type="Proteomes" id="UP000193067">
    <property type="component" value="Unassembled WGS sequence"/>
</dbReference>
<keyword evidence="1" id="KW-0489">Methyltransferase</keyword>
<sequence>MSESSTDSPKYIFRAADGAVPEEIQRLDALHKGITEFMGGLSFAKLDNPPPKAILEVGSGSGAWAIDAARQFPEARVTAIDVNPIPQRELPDNLEFRHVDVTQPVPFDKESFDVVHARLILLHVPDGEGVLRRIAELVKPGGWLLVEEPDDYHMTDGGKPLGPGIGAFLSGWMKVLKSRGADPGFGCHVEEIIRSTDKFDEVNVKKVVIPISGKSDDPKLKGLGLTWKENMIRVGQDLPERWAAFGITKEIGQQYLEELLDPSRAIQTHLYFAYCRKRV</sequence>
<dbReference type="CDD" id="cd02440">
    <property type="entry name" value="AdoMet_MTases"/>
    <property type="match status" value="1"/>
</dbReference>
<keyword evidence="2" id="KW-1185">Reference proteome</keyword>
<keyword evidence="1" id="KW-0808">Transferase</keyword>
<dbReference type="EMBL" id="KZ084087">
    <property type="protein sequence ID" value="OSD07662.1"/>
    <property type="molecule type" value="Genomic_DNA"/>
</dbReference>
<evidence type="ECO:0000313" key="1">
    <source>
        <dbReference type="EMBL" id="OSD07662.1"/>
    </source>
</evidence>
<dbReference type="SUPFAM" id="SSF53335">
    <property type="entry name" value="S-adenosyl-L-methionine-dependent methyltransferases"/>
    <property type="match status" value="1"/>
</dbReference>
<dbReference type="Gene3D" id="3.40.50.150">
    <property type="entry name" value="Vaccinia Virus protein VP39"/>
    <property type="match status" value="1"/>
</dbReference>
<name>A0A1Y2J626_TRAC3</name>
<dbReference type="Pfam" id="PF13489">
    <property type="entry name" value="Methyltransf_23"/>
    <property type="match status" value="1"/>
</dbReference>
<dbReference type="AlphaFoldDB" id="A0A1Y2J626"/>
<dbReference type="GO" id="GO:0008168">
    <property type="term" value="F:methyltransferase activity"/>
    <property type="evidence" value="ECO:0007669"/>
    <property type="project" value="UniProtKB-KW"/>
</dbReference>
<dbReference type="PANTHER" id="PTHR43591">
    <property type="entry name" value="METHYLTRANSFERASE"/>
    <property type="match status" value="1"/>
</dbReference>
<reference evidence="1 2" key="1">
    <citation type="journal article" date="2015" name="Biotechnol. Biofuels">
        <title>Enhanced degradation of softwood versus hardwood by the white-rot fungus Pycnoporus coccineus.</title>
        <authorList>
            <person name="Couturier M."/>
            <person name="Navarro D."/>
            <person name="Chevret D."/>
            <person name="Henrissat B."/>
            <person name="Piumi F."/>
            <person name="Ruiz-Duenas F.J."/>
            <person name="Martinez A.T."/>
            <person name="Grigoriev I.V."/>
            <person name="Riley R."/>
            <person name="Lipzen A."/>
            <person name="Berrin J.G."/>
            <person name="Master E.R."/>
            <person name="Rosso M.N."/>
        </authorList>
    </citation>
    <scope>NUCLEOTIDE SEQUENCE [LARGE SCALE GENOMIC DNA]</scope>
    <source>
        <strain evidence="1 2">BRFM310</strain>
    </source>
</reference>
<organism evidence="1 2">
    <name type="scientific">Trametes coccinea (strain BRFM310)</name>
    <name type="common">Pycnoporus coccineus</name>
    <dbReference type="NCBI Taxonomy" id="1353009"/>
    <lineage>
        <taxon>Eukaryota</taxon>
        <taxon>Fungi</taxon>
        <taxon>Dikarya</taxon>
        <taxon>Basidiomycota</taxon>
        <taxon>Agaricomycotina</taxon>
        <taxon>Agaricomycetes</taxon>
        <taxon>Polyporales</taxon>
        <taxon>Polyporaceae</taxon>
        <taxon>Trametes</taxon>
    </lineage>
</organism>